<dbReference type="Ensembl" id="ENSHHUT00000021083.1">
    <property type="protein sequence ID" value="ENSHHUP00000020329.1"/>
    <property type="gene ID" value="ENSHHUG00000012717.1"/>
</dbReference>
<dbReference type="Gene3D" id="2.60.120.260">
    <property type="entry name" value="Galactose-binding domain-like"/>
    <property type="match status" value="2"/>
</dbReference>
<reference evidence="3" key="2">
    <citation type="submission" date="2025-08" db="UniProtKB">
        <authorList>
            <consortium name="Ensembl"/>
        </authorList>
    </citation>
    <scope>IDENTIFICATION</scope>
</reference>
<evidence type="ECO:0000256" key="1">
    <source>
        <dbReference type="ARBA" id="ARBA00023157"/>
    </source>
</evidence>
<dbReference type="Pfam" id="PF00754">
    <property type="entry name" value="F5_F8_type_C"/>
    <property type="match status" value="1"/>
</dbReference>
<sequence length="211" mass="23567">MSVPYGYVLSLLCPPHHNSGRYWLSSSMCFQCAVHRVAGLGLSCPSLVYHTSLSLFSSRCLSSHFTVYSNTAGCSEPLGMKSRLLADRQFSASSVYRTWGIEAFTWQPHYARLDKQGKTNAWTADTTKRSEWLQVTAGGSEGILGSDILEVIALGHQQGVTSVFIFPGNSDNNVHKKNLFEPPFYARFVRVLPWAWHGRITLRMELLGCDE</sequence>
<dbReference type="InterPro" id="IPR000421">
    <property type="entry name" value="FA58C"/>
</dbReference>
<dbReference type="GO" id="GO:0005886">
    <property type="term" value="C:plasma membrane"/>
    <property type="evidence" value="ECO:0007669"/>
    <property type="project" value="TreeGrafter"/>
</dbReference>
<dbReference type="AlphaFoldDB" id="A0A4W5L5A6"/>
<dbReference type="PANTHER" id="PTHR46806">
    <property type="entry name" value="F5/8 TYPE C DOMAIN-CONTAINING PROTEIN"/>
    <property type="match status" value="1"/>
</dbReference>
<dbReference type="SMART" id="SM00231">
    <property type="entry name" value="FA58C"/>
    <property type="match status" value="1"/>
</dbReference>
<name>A0A4W5L5A6_9TELE</name>
<dbReference type="PANTHER" id="PTHR46806:SF7">
    <property type="entry name" value="COAGULATION FACTOR VIII"/>
    <property type="match status" value="1"/>
</dbReference>
<proteinExistence type="predicted"/>
<evidence type="ECO:0000259" key="2">
    <source>
        <dbReference type="PROSITE" id="PS50022"/>
    </source>
</evidence>
<organism evidence="3 4">
    <name type="scientific">Hucho hucho</name>
    <name type="common">huchen</name>
    <dbReference type="NCBI Taxonomy" id="62062"/>
    <lineage>
        <taxon>Eukaryota</taxon>
        <taxon>Metazoa</taxon>
        <taxon>Chordata</taxon>
        <taxon>Craniata</taxon>
        <taxon>Vertebrata</taxon>
        <taxon>Euteleostomi</taxon>
        <taxon>Actinopterygii</taxon>
        <taxon>Neopterygii</taxon>
        <taxon>Teleostei</taxon>
        <taxon>Protacanthopterygii</taxon>
        <taxon>Salmoniformes</taxon>
        <taxon>Salmonidae</taxon>
        <taxon>Salmoninae</taxon>
        <taxon>Hucho</taxon>
    </lineage>
</organism>
<gene>
    <name evidence="3" type="primary">MFGE8</name>
</gene>
<reference evidence="4" key="1">
    <citation type="submission" date="2018-06" db="EMBL/GenBank/DDBJ databases">
        <title>Genome assembly of Danube salmon.</title>
        <authorList>
            <person name="Macqueen D.J."/>
            <person name="Gundappa M.K."/>
        </authorList>
    </citation>
    <scope>NUCLEOTIDE SEQUENCE [LARGE SCALE GENOMIC DNA]</scope>
</reference>
<dbReference type="GO" id="GO:0038023">
    <property type="term" value="F:signaling receptor activity"/>
    <property type="evidence" value="ECO:0007669"/>
    <property type="project" value="TreeGrafter"/>
</dbReference>
<keyword evidence="4" id="KW-1185">Reference proteome</keyword>
<accession>A0A4W5L5A6</accession>
<protein>
    <submittedName>
        <fullName evidence="3">Milk fat globule-EGF factor 8 protein b</fullName>
    </submittedName>
</protein>
<evidence type="ECO:0000313" key="3">
    <source>
        <dbReference type="Ensembl" id="ENSHHUP00000020329.1"/>
    </source>
</evidence>
<dbReference type="InterPro" id="IPR008979">
    <property type="entry name" value="Galactose-bd-like_sf"/>
</dbReference>
<reference evidence="3" key="3">
    <citation type="submission" date="2025-09" db="UniProtKB">
        <authorList>
            <consortium name="Ensembl"/>
        </authorList>
    </citation>
    <scope>IDENTIFICATION</scope>
</reference>
<keyword evidence="1" id="KW-1015">Disulfide bond</keyword>
<evidence type="ECO:0000313" key="4">
    <source>
        <dbReference type="Proteomes" id="UP000314982"/>
    </source>
</evidence>
<dbReference type="PROSITE" id="PS50022">
    <property type="entry name" value="FA58C_3"/>
    <property type="match status" value="1"/>
</dbReference>
<dbReference type="Proteomes" id="UP000314982">
    <property type="component" value="Unassembled WGS sequence"/>
</dbReference>
<dbReference type="CDD" id="cd00057">
    <property type="entry name" value="FA58C"/>
    <property type="match status" value="1"/>
</dbReference>
<dbReference type="GeneTree" id="ENSGT00940000156049"/>
<dbReference type="PROSITE" id="PS01286">
    <property type="entry name" value="FA58C_2"/>
    <property type="match status" value="1"/>
</dbReference>
<feature type="domain" description="F5/8 type C" evidence="2">
    <location>
        <begin position="74"/>
        <end position="209"/>
    </location>
</feature>
<dbReference type="SUPFAM" id="SSF49785">
    <property type="entry name" value="Galactose-binding domain-like"/>
    <property type="match status" value="1"/>
</dbReference>
<dbReference type="InterPro" id="IPR050633">
    <property type="entry name" value="Neuropilin_MCO_CoagFactor"/>
</dbReference>
<dbReference type="STRING" id="62062.ENSHHUP00000020329"/>